<dbReference type="InterPro" id="IPR020287">
    <property type="entry name" value="Tail_sheath_C"/>
</dbReference>
<reference evidence="3" key="2">
    <citation type="submission" date="2020-09" db="EMBL/GenBank/DDBJ databases">
        <authorList>
            <person name="Sun Q."/>
            <person name="Zhou Y."/>
        </authorList>
    </citation>
    <scope>NUCLEOTIDE SEQUENCE</scope>
    <source>
        <strain evidence="3">CGMCC 1.12919</strain>
    </source>
</reference>
<dbReference type="EMBL" id="BMGG01000005">
    <property type="protein sequence ID" value="GGC68556.1"/>
    <property type="molecule type" value="Genomic_DNA"/>
</dbReference>
<organism evidence="3 4">
    <name type="scientific">Chelatococcus reniformis</name>
    <dbReference type="NCBI Taxonomy" id="1494448"/>
    <lineage>
        <taxon>Bacteria</taxon>
        <taxon>Pseudomonadati</taxon>
        <taxon>Pseudomonadota</taxon>
        <taxon>Alphaproteobacteria</taxon>
        <taxon>Hyphomicrobiales</taxon>
        <taxon>Chelatococcaceae</taxon>
        <taxon>Chelatococcus</taxon>
    </lineage>
</organism>
<dbReference type="AlphaFoldDB" id="A0A916XFQ2"/>
<sequence length="506" mass="53411">MVDFNQINPTYKLPGTSAEVDPSQAGTPVSDKWGLIAGFKTAAGSAPADLPIAVGTQADADAFFGAGSMLARMFTVWFAVNRTSPLVAIPIAEPGAGVAATGTITVSNAASAAGTLYLYIAGQRVSVGISASDTTAQVATKIAAAINAVTALPVTAAAATNVVTLTCRWKGLIGNDISMGDSYRGFYGGEFRPAGLALTYSGSGFLASGTGVPDWPNAIASLGDDPYRFVALPTNDSGSFTVWDTEYGFTDSGRWGWMRQSYGQIFSAKRDTYSNLFVYGPTNNSPVIHPMAVEVGSPTPIWEWTAAYAARAAQAFTIDPAAPLQTLTLAGCLPAPKGQRFSKTQLNALAGVGLSIQGTDVDGPTGGVPQILREQSSYQKNSYGVADNAFQVATTLATLDVILTRLRQSATNKYPRHKLADNGTRFGPGKKIVTPAIIKGELIAEYSAMEYDGLVENIQAFKKALVVERSTVDPNTVECLYPPDLINQLRRFNVRAQFRLQFPAAA</sequence>
<keyword evidence="4" id="KW-1185">Reference proteome</keyword>
<dbReference type="PIRSF" id="PIRSF007349">
    <property type="entry name" value="Tsp_L"/>
    <property type="match status" value="1"/>
</dbReference>
<comment type="similarity">
    <text evidence="1">Belongs to the myoviridae tail sheath protein family.</text>
</comment>
<evidence type="ECO:0000313" key="4">
    <source>
        <dbReference type="Proteomes" id="UP000637002"/>
    </source>
</evidence>
<dbReference type="Proteomes" id="UP000637002">
    <property type="component" value="Unassembled WGS sequence"/>
</dbReference>
<dbReference type="RefSeq" id="WP_188609898.1">
    <property type="nucleotide sequence ID" value="NZ_BMGG01000005.1"/>
</dbReference>
<feature type="domain" description="Tail sheath protein C-terminal" evidence="2">
    <location>
        <begin position="387"/>
        <end position="499"/>
    </location>
</feature>
<gene>
    <name evidence="3" type="ORF">GCM10010994_28940</name>
</gene>
<protein>
    <submittedName>
        <fullName evidence="3">Tail sheath protein</fullName>
    </submittedName>
</protein>
<proteinExistence type="inferred from homology"/>
<evidence type="ECO:0000256" key="1">
    <source>
        <dbReference type="ARBA" id="ARBA00008005"/>
    </source>
</evidence>
<name>A0A916XFQ2_9HYPH</name>
<dbReference type="InterPro" id="IPR007067">
    <property type="entry name" value="Tail_sheath"/>
</dbReference>
<dbReference type="Pfam" id="PF17482">
    <property type="entry name" value="Phage_sheath_1C"/>
    <property type="match status" value="1"/>
</dbReference>
<evidence type="ECO:0000313" key="3">
    <source>
        <dbReference type="EMBL" id="GGC68556.1"/>
    </source>
</evidence>
<evidence type="ECO:0000259" key="2">
    <source>
        <dbReference type="Pfam" id="PF17482"/>
    </source>
</evidence>
<comment type="caution">
    <text evidence="3">The sequence shown here is derived from an EMBL/GenBank/DDBJ whole genome shotgun (WGS) entry which is preliminary data.</text>
</comment>
<accession>A0A916XFQ2</accession>
<reference evidence="3" key="1">
    <citation type="journal article" date="2014" name="Int. J. Syst. Evol. Microbiol.">
        <title>Complete genome sequence of Corynebacterium casei LMG S-19264T (=DSM 44701T), isolated from a smear-ripened cheese.</title>
        <authorList>
            <consortium name="US DOE Joint Genome Institute (JGI-PGF)"/>
            <person name="Walter F."/>
            <person name="Albersmeier A."/>
            <person name="Kalinowski J."/>
            <person name="Ruckert C."/>
        </authorList>
    </citation>
    <scope>NUCLEOTIDE SEQUENCE</scope>
    <source>
        <strain evidence="3">CGMCC 1.12919</strain>
    </source>
</reference>